<sequence length="29" mass="3162">MQQDDRIGVPLLASELIEEIVLCTPSAYG</sequence>
<keyword evidence="2" id="KW-1185">Reference proteome</keyword>
<reference evidence="2" key="1">
    <citation type="submission" date="2013-09" db="EMBL/GenBank/DDBJ databases">
        <title>Corchorus olitorius genome sequencing.</title>
        <authorList>
            <person name="Alam M."/>
            <person name="Haque M.S."/>
            <person name="Islam M.S."/>
            <person name="Emdad E.M."/>
            <person name="Islam M.M."/>
            <person name="Ahmed B."/>
            <person name="Halim A."/>
            <person name="Hossen Q.M.M."/>
            <person name="Hossain M.Z."/>
            <person name="Ahmed R."/>
            <person name="Khan M.M."/>
            <person name="Islam R."/>
            <person name="Rashid M.M."/>
            <person name="Khan S.A."/>
            <person name="Rahman M.S."/>
            <person name="Alam M."/>
            <person name="Yahiya A.S."/>
            <person name="Khan M.S."/>
            <person name="Azam M.S."/>
            <person name="Haque T."/>
            <person name="Lashkar M.Z.H."/>
            <person name="Akhand A.I."/>
            <person name="Morshed G."/>
            <person name="Roy S."/>
            <person name="Uddin K.S."/>
            <person name="Rabeya T."/>
            <person name="Hossain A.S."/>
            <person name="Chowdhury A."/>
            <person name="Snigdha A.R."/>
            <person name="Mortoza M.S."/>
            <person name="Matin S.A."/>
            <person name="Hoque S.M.E."/>
            <person name="Islam M.K."/>
            <person name="Roy D.K."/>
            <person name="Haider R."/>
            <person name="Moosa M.M."/>
            <person name="Elias S.M."/>
            <person name="Hasan A.M."/>
            <person name="Jahan S."/>
            <person name="Shafiuddin M."/>
            <person name="Mahmood N."/>
            <person name="Shommy N.S."/>
        </authorList>
    </citation>
    <scope>NUCLEOTIDE SEQUENCE [LARGE SCALE GENOMIC DNA]</scope>
    <source>
        <strain evidence="2">cv. O-4</strain>
    </source>
</reference>
<dbReference type="EMBL" id="AWUE01005840">
    <property type="protein sequence ID" value="OMP12838.1"/>
    <property type="molecule type" value="Genomic_DNA"/>
</dbReference>
<evidence type="ECO:0000313" key="2">
    <source>
        <dbReference type="Proteomes" id="UP000187203"/>
    </source>
</evidence>
<comment type="caution">
    <text evidence="1">The sequence shown here is derived from an EMBL/GenBank/DDBJ whole genome shotgun (WGS) entry which is preliminary data.</text>
</comment>
<proteinExistence type="predicted"/>
<gene>
    <name evidence="1" type="ORF">COLO4_02699</name>
</gene>
<name>A0A1R3L0P0_9ROSI</name>
<evidence type="ECO:0000313" key="1">
    <source>
        <dbReference type="EMBL" id="OMP12838.1"/>
    </source>
</evidence>
<protein>
    <submittedName>
        <fullName evidence="1">Uncharacterized protein</fullName>
    </submittedName>
</protein>
<accession>A0A1R3L0P0</accession>
<organism evidence="1 2">
    <name type="scientific">Corchorus olitorius</name>
    <dbReference type="NCBI Taxonomy" id="93759"/>
    <lineage>
        <taxon>Eukaryota</taxon>
        <taxon>Viridiplantae</taxon>
        <taxon>Streptophyta</taxon>
        <taxon>Embryophyta</taxon>
        <taxon>Tracheophyta</taxon>
        <taxon>Spermatophyta</taxon>
        <taxon>Magnoliopsida</taxon>
        <taxon>eudicotyledons</taxon>
        <taxon>Gunneridae</taxon>
        <taxon>Pentapetalae</taxon>
        <taxon>rosids</taxon>
        <taxon>malvids</taxon>
        <taxon>Malvales</taxon>
        <taxon>Malvaceae</taxon>
        <taxon>Grewioideae</taxon>
        <taxon>Apeibeae</taxon>
        <taxon>Corchorus</taxon>
    </lineage>
</organism>
<dbReference type="Proteomes" id="UP000187203">
    <property type="component" value="Unassembled WGS sequence"/>
</dbReference>
<dbReference type="AlphaFoldDB" id="A0A1R3L0P0"/>